<dbReference type="EMBL" id="JAXBLV010000056">
    <property type="protein sequence ID" value="MDY3558836.1"/>
    <property type="molecule type" value="Genomic_DNA"/>
</dbReference>
<protein>
    <submittedName>
        <fullName evidence="2">Type II toxin-antitoxin system RelE/ParE family toxin</fullName>
    </submittedName>
</protein>
<name>A0ABU5EYS5_9BACT</name>
<gene>
    <name evidence="2" type="ORF">R5W23_005993</name>
</gene>
<reference evidence="3" key="1">
    <citation type="journal article" date="2023" name="Mar. Drugs">
        <title>Gemmata algarum, a Novel Planctomycete Isolated from an Algal Mat, Displays Antimicrobial Activity.</title>
        <authorList>
            <person name="Kumar G."/>
            <person name="Kallscheuer N."/>
            <person name="Kashif M."/>
            <person name="Ahamad S."/>
            <person name="Jagadeeshwari U."/>
            <person name="Pannikurungottu S."/>
            <person name="Haufschild T."/>
            <person name="Kabuu M."/>
            <person name="Sasikala C."/>
            <person name="Jogler C."/>
            <person name="Ramana C."/>
        </authorList>
    </citation>
    <scope>NUCLEOTIDE SEQUENCE [LARGE SCALE GENOMIC DNA]</scope>
    <source>
        <strain evidence="3">JC673</strain>
    </source>
</reference>
<dbReference type="Gene3D" id="3.30.2310.20">
    <property type="entry name" value="RelE-like"/>
    <property type="match status" value="1"/>
</dbReference>
<keyword evidence="3" id="KW-1185">Reference proteome</keyword>
<accession>A0ABU5EYS5</accession>
<evidence type="ECO:0000313" key="3">
    <source>
        <dbReference type="Proteomes" id="UP001272242"/>
    </source>
</evidence>
<organism evidence="2 3">
    <name type="scientific">Gemmata algarum</name>
    <dbReference type="NCBI Taxonomy" id="2975278"/>
    <lineage>
        <taxon>Bacteria</taxon>
        <taxon>Pseudomonadati</taxon>
        <taxon>Planctomycetota</taxon>
        <taxon>Planctomycetia</taxon>
        <taxon>Gemmatales</taxon>
        <taxon>Gemmataceae</taxon>
        <taxon>Gemmata</taxon>
    </lineage>
</organism>
<comment type="caution">
    <text evidence="2">The sequence shown here is derived from an EMBL/GenBank/DDBJ whole genome shotgun (WGS) entry which is preliminary data.</text>
</comment>
<dbReference type="Proteomes" id="UP001272242">
    <property type="component" value="Unassembled WGS sequence"/>
</dbReference>
<dbReference type="Pfam" id="PF05016">
    <property type="entry name" value="ParE_toxin"/>
    <property type="match status" value="1"/>
</dbReference>
<dbReference type="RefSeq" id="WP_320685706.1">
    <property type="nucleotide sequence ID" value="NZ_JAXBLV010000056.1"/>
</dbReference>
<evidence type="ECO:0000256" key="1">
    <source>
        <dbReference type="ARBA" id="ARBA00022649"/>
    </source>
</evidence>
<keyword evidence="1" id="KW-1277">Toxin-antitoxin system</keyword>
<dbReference type="InterPro" id="IPR035093">
    <property type="entry name" value="RelE/ParE_toxin_dom_sf"/>
</dbReference>
<sequence length="110" mass="12361">MSFAVSPAASADVIATSAAYDRKPGRYGQEFENEVDVAFLRIAETPRTFPLVEDDVPGREVREFFIERFQQRVIYQVRGEDVLVVAVIHASRRPGAWHRSLPADPPSETT</sequence>
<evidence type="ECO:0000313" key="2">
    <source>
        <dbReference type="EMBL" id="MDY3558836.1"/>
    </source>
</evidence>
<dbReference type="InterPro" id="IPR007712">
    <property type="entry name" value="RelE/ParE_toxin"/>
</dbReference>
<proteinExistence type="predicted"/>